<evidence type="ECO:0000256" key="6">
    <source>
        <dbReference type="ARBA" id="ARBA00023136"/>
    </source>
</evidence>
<keyword evidence="11" id="KW-1185">Reference proteome</keyword>
<proteinExistence type="inferred from homology"/>
<name>A0ABR1FFA5_9ASCO</name>
<dbReference type="InterPro" id="IPR005828">
    <property type="entry name" value="MFS_sugar_transport-like"/>
</dbReference>
<feature type="transmembrane region" description="Helical" evidence="8">
    <location>
        <begin position="452"/>
        <end position="475"/>
    </location>
</feature>
<dbReference type="InterPro" id="IPR050360">
    <property type="entry name" value="MFS_Sugar_Transporters"/>
</dbReference>
<comment type="caution">
    <text evidence="10">The sequence shown here is derived from an EMBL/GenBank/DDBJ whole genome shotgun (WGS) entry which is preliminary data.</text>
</comment>
<keyword evidence="4 8" id="KW-0812">Transmembrane</keyword>
<dbReference type="PANTHER" id="PTHR48022">
    <property type="entry name" value="PLASTIDIC GLUCOSE TRANSPORTER 4"/>
    <property type="match status" value="1"/>
</dbReference>
<evidence type="ECO:0000256" key="3">
    <source>
        <dbReference type="ARBA" id="ARBA00022448"/>
    </source>
</evidence>
<dbReference type="PROSITE" id="PS50850">
    <property type="entry name" value="MFS"/>
    <property type="match status" value="1"/>
</dbReference>
<reference evidence="10 11" key="1">
    <citation type="submission" date="2024-03" db="EMBL/GenBank/DDBJ databases">
        <title>Genome-scale model development and genomic sequencing of the oleaginous clade Lipomyces.</title>
        <authorList>
            <consortium name="Lawrence Berkeley National Laboratory"/>
            <person name="Czajka J.J."/>
            <person name="Han Y."/>
            <person name="Kim J."/>
            <person name="Mondo S.J."/>
            <person name="Hofstad B.A."/>
            <person name="Robles A."/>
            <person name="Haridas S."/>
            <person name="Riley R."/>
            <person name="LaButti K."/>
            <person name="Pangilinan J."/>
            <person name="Andreopoulos W."/>
            <person name="Lipzen A."/>
            <person name="Yan J."/>
            <person name="Wang M."/>
            <person name="Ng V."/>
            <person name="Grigoriev I.V."/>
            <person name="Spatafora J.W."/>
            <person name="Magnuson J.K."/>
            <person name="Baker S.E."/>
            <person name="Pomraning K.R."/>
        </authorList>
    </citation>
    <scope>NUCLEOTIDE SEQUENCE [LARGE SCALE GENOMIC DNA]</scope>
    <source>
        <strain evidence="10 11">Phaff 52-87</strain>
    </source>
</reference>
<dbReference type="GeneID" id="90037074"/>
<gene>
    <name evidence="10" type="ORF">BZA70DRAFT_271920</name>
</gene>
<accession>A0ABR1FFA5</accession>
<evidence type="ECO:0000313" key="10">
    <source>
        <dbReference type="EMBL" id="KAK7207678.1"/>
    </source>
</evidence>
<evidence type="ECO:0000256" key="2">
    <source>
        <dbReference type="ARBA" id="ARBA00010992"/>
    </source>
</evidence>
<dbReference type="RefSeq" id="XP_064770711.1">
    <property type="nucleotide sequence ID" value="XM_064911562.1"/>
</dbReference>
<evidence type="ECO:0000313" key="11">
    <source>
        <dbReference type="Proteomes" id="UP001498771"/>
    </source>
</evidence>
<evidence type="ECO:0000256" key="7">
    <source>
        <dbReference type="RuleBase" id="RU003346"/>
    </source>
</evidence>
<evidence type="ECO:0000256" key="1">
    <source>
        <dbReference type="ARBA" id="ARBA00004141"/>
    </source>
</evidence>
<feature type="transmembrane region" description="Helical" evidence="8">
    <location>
        <begin position="415"/>
        <end position="440"/>
    </location>
</feature>
<feature type="transmembrane region" description="Helical" evidence="8">
    <location>
        <begin position="211"/>
        <end position="232"/>
    </location>
</feature>
<dbReference type="InterPro" id="IPR036259">
    <property type="entry name" value="MFS_trans_sf"/>
</dbReference>
<feature type="transmembrane region" description="Helical" evidence="8">
    <location>
        <begin position="140"/>
        <end position="161"/>
    </location>
</feature>
<dbReference type="InterPro" id="IPR020846">
    <property type="entry name" value="MFS_dom"/>
</dbReference>
<dbReference type="PRINTS" id="PR00171">
    <property type="entry name" value="SUGRTRNSPORT"/>
</dbReference>
<dbReference type="SUPFAM" id="SSF103473">
    <property type="entry name" value="MFS general substrate transporter"/>
    <property type="match status" value="1"/>
</dbReference>
<feature type="transmembrane region" description="Helical" evidence="8">
    <location>
        <begin position="86"/>
        <end position="102"/>
    </location>
</feature>
<dbReference type="PROSITE" id="PS00216">
    <property type="entry name" value="SUGAR_TRANSPORT_1"/>
    <property type="match status" value="1"/>
</dbReference>
<feature type="transmembrane region" description="Helical" evidence="8">
    <location>
        <begin position="481"/>
        <end position="501"/>
    </location>
</feature>
<dbReference type="PANTHER" id="PTHR48022:SF2">
    <property type="entry name" value="PLASTIDIC GLUCOSE TRANSPORTER 4"/>
    <property type="match status" value="1"/>
</dbReference>
<feature type="transmembrane region" description="Helical" evidence="8">
    <location>
        <begin position="41"/>
        <end position="66"/>
    </location>
</feature>
<dbReference type="Proteomes" id="UP001498771">
    <property type="component" value="Unassembled WGS sequence"/>
</dbReference>
<dbReference type="EMBL" id="JBBJBU010000001">
    <property type="protein sequence ID" value="KAK7207678.1"/>
    <property type="molecule type" value="Genomic_DNA"/>
</dbReference>
<sequence length="552" mass="60894">MDPIIEEEKASMSRVSERQLLRKEADAEPGGFRGLLKSPNILAFSLIASIGGFLFGYDQGVISGILVMSTFKKAFPRIGGDGDLQGWAVSIMQIGAFLGALLNSPLADRLSRKYSIALANVSYFVGACLQASAMNVTMMFVGRLISGFGVGQLSMVVPLYISEIAPSNIRGSAVSLQQLAIASGIMVAFWLDFGTQYIGGLGDGQKSIAWRLPLAVRALPSLVLLLSSIFVLPFSPRWLMKVGQEEQAFYVLGKLRRLPQSDRRVKNEMLQIKAGAMLEDLTMKEKFPDAKTDNQRAIRLYKELLTQRHLSKRLFVACFMQVLQQLSGINAVIYYAPKMFQAIGLKGASVSLLATGVIGIINVLATIPAIAVVDRYGRRTVLMLGAAAMTISHVVIASLYAAFEKTWDRYPGAGWTAAVFLWLFVFNFAYSVGCISWIYPSEIFPLGVRAQALGISVGVNWISNFLIGLLTPLMLRYLKYGTFYLFGSCTVTLFIWARLCLPETRGVAMEDMDKLWGGAESQETAERMSRIYQKLGINPDNQEDEEMEEVEF</sequence>
<dbReference type="Gene3D" id="1.20.1250.20">
    <property type="entry name" value="MFS general substrate transporter like domains"/>
    <property type="match status" value="1"/>
</dbReference>
<evidence type="ECO:0000256" key="5">
    <source>
        <dbReference type="ARBA" id="ARBA00022989"/>
    </source>
</evidence>
<keyword evidence="10" id="KW-0762">Sugar transport</keyword>
<keyword evidence="3 7" id="KW-0813">Transport</keyword>
<keyword evidence="5 8" id="KW-1133">Transmembrane helix</keyword>
<dbReference type="NCBIfam" id="TIGR00879">
    <property type="entry name" value="SP"/>
    <property type="match status" value="1"/>
</dbReference>
<feature type="domain" description="Major facilitator superfamily (MFS) profile" evidence="9">
    <location>
        <begin position="44"/>
        <end position="505"/>
    </location>
</feature>
<feature type="transmembrane region" description="Helical" evidence="8">
    <location>
        <begin position="314"/>
        <end position="336"/>
    </location>
</feature>
<feature type="transmembrane region" description="Helical" evidence="8">
    <location>
        <begin position="114"/>
        <end position="134"/>
    </location>
</feature>
<feature type="transmembrane region" description="Helical" evidence="8">
    <location>
        <begin position="380"/>
        <end position="403"/>
    </location>
</feature>
<organism evidence="10 11">
    <name type="scientific">Myxozyma melibiosi</name>
    <dbReference type="NCBI Taxonomy" id="54550"/>
    <lineage>
        <taxon>Eukaryota</taxon>
        <taxon>Fungi</taxon>
        <taxon>Dikarya</taxon>
        <taxon>Ascomycota</taxon>
        <taxon>Saccharomycotina</taxon>
        <taxon>Lipomycetes</taxon>
        <taxon>Lipomycetales</taxon>
        <taxon>Lipomycetaceae</taxon>
        <taxon>Myxozyma</taxon>
    </lineage>
</organism>
<dbReference type="InterPro" id="IPR003663">
    <property type="entry name" value="Sugar/inositol_transpt"/>
</dbReference>
<dbReference type="Pfam" id="PF00083">
    <property type="entry name" value="Sugar_tr"/>
    <property type="match status" value="1"/>
</dbReference>
<protein>
    <submittedName>
        <fullName evidence="10">Sugar transporter</fullName>
    </submittedName>
</protein>
<comment type="subcellular location">
    <subcellularLocation>
        <location evidence="1">Membrane</location>
        <topology evidence="1">Multi-pass membrane protein</topology>
    </subcellularLocation>
</comment>
<evidence type="ECO:0000259" key="9">
    <source>
        <dbReference type="PROSITE" id="PS50850"/>
    </source>
</evidence>
<feature type="transmembrane region" description="Helical" evidence="8">
    <location>
        <begin position="348"/>
        <end position="373"/>
    </location>
</feature>
<evidence type="ECO:0000256" key="4">
    <source>
        <dbReference type="ARBA" id="ARBA00022692"/>
    </source>
</evidence>
<keyword evidence="6 8" id="KW-0472">Membrane</keyword>
<dbReference type="InterPro" id="IPR005829">
    <property type="entry name" value="Sugar_transporter_CS"/>
</dbReference>
<feature type="transmembrane region" description="Helical" evidence="8">
    <location>
        <begin position="173"/>
        <end position="191"/>
    </location>
</feature>
<comment type="similarity">
    <text evidence="2 7">Belongs to the major facilitator superfamily. Sugar transporter (TC 2.A.1.1) family.</text>
</comment>
<dbReference type="PROSITE" id="PS00217">
    <property type="entry name" value="SUGAR_TRANSPORT_2"/>
    <property type="match status" value="1"/>
</dbReference>
<evidence type="ECO:0000256" key="8">
    <source>
        <dbReference type="SAM" id="Phobius"/>
    </source>
</evidence>